<evidence type="ECO:0000313" key="3">
    <source>
        <dbReference type="Proteomes" id="UP000613580"/>
    </source>
</evidence>
<gene>
    <name evidence="2" type="ORF">HMN09_00991300</name>
</gene>
<feature type="region of interest" description="Disordered" evidence="1">
    <location>
        <begin position="108"/>
        <end position="172"/>
    </location>
</feature>
<feature type="compositionally biased region" description="Basic residues" evidence="1">
    <location>
        <begin position="424"/>
        <end position="446"/>
    </location>
</feature>
<reference evidence="2" key="1">
    <citation type="submission" date="2020-05" db="EMBL/GenBank/DDBJ databases">
        <title>Mycena genomes resolve the evolution of fungal bioluminescence.</title>
        <authorList>
            <person name="Tsai I.J."/>
        </authorList>
    </citation>
    <scope>NUCLEOTIDE SEQUENCE</scope>
    <source>
        <strain evidence="2">110903Hualien_Pintung</strain>
    </source>
</reference>
<feature type="region of interest" description="Disordered" evidence="1">
    <location>
        <begin position="188"/>
        <end position="248"/>
    </location>
</feature>
<dbReference type="OrthoDB" id="57709at2759"/>
<comment type="caution">
    <text evidence="2">The sequence shown here is derived from an EMBL/GenBank/DDBJ whole genome shotgun (WGS) entry which is preliminary data.</text>
</comment>
<dbReference type="EMBL" id="JACAZE010000014">
    <property type="protein sequence ID" value="KAF7299843.1"/>
    <property type="molecule type" value="Genomic_DNA"/>
</dbReference>
<organism evidence="2 3">
    <name type="scientific">Mycena chlorophos</name>
    <name type="common">Agaric fungus</name>
    <name type="synonym">Agaricus chlorophos</name>
    <dbReference type="NCBI Taxonomy" id="658473"/>
    <lineage>
        <taxon>Eukaryota</taxon>
        <taxon>Fungi</taxon>
        <taxon>Dikarya</taxon>
        <taxon>Basidiomycota</taxon>
        <taxon>Agaricomycotina</taxon>
        <taxon>Agaricomycetes</taxon>
        <taxon>Agaricomycetidae</taxon>
        <taxon>Agaricales</taxon>
        <taxon>Marasmiineae</taxon>
        <taxon>Mycenaceae</taxon>
        <taxon>Mycena</taxon>
    </lineage>
</organism>
<evidence type="ECO:0000256" key="1">
    <source>
        <dbReference type="SAM" id="MobiDB-lite"/>
    </source>
</evidence>
<name>A0A8H6SIZ4_MYCCL</name>
<dbReference type="Proteomes" id="UP000613580">
    <property type="component" value="Unassembled WGS sequence"/>
</dbReference>
<sequence length="456" mass="49067">MSSDVEAPRLQKAKHDFLSYLFGADLRHTGIATPTTPAKSKYANCKFQLSEEMVAALKVFVEGFGEGCAVDSTVLSEEASRKIDPRRTGRIQHTYFIITRAAQEAYRAANPKGPPPYSGPIKFGALPGSKRRKPGAAPIRRLKPVGVALPSSSSATGTGSGGPSPFEADLGENDDEDEIRVPVCASLVGSDAESESSEDSPDTPSNVPRRLRVQGGPGTGIANAGGLLVAPTRLPAKRQRAPPSARTVVDRKPLKVEMKTNGLAIAGTSTAGMGHNKYIQLLGGDEADITESDSDDESLILHDSDFEKEHAPAEQPEGAGAPAAPRQIPIKLTTLDALGQQLSAIFALFPERSRGRKELECKERLGEVLDGMERARAKGIQAIVRGGLDADVRAEAQKGKRKREDGYGYGYEFYAGEDFERLGRQQRRRGGKQHKHKTAAEKKRKTMTGAVRVYGR</sequence>
<evidence type="ECO:0000313" key="2">
    <source>
        <dbReference type="EMBL" id="KAF7299843.1"/>
    </source>
</evidence>
<feature type="region of interest" description="Disordered" evidence="1">
    <location>
        <begin position="423"/>
        <end position="456"/>
    </location>
</feature>
<dbReference type="AlphaFoldDB" id="A0A8H6SIZ4"/>
<accession>A0A8H6SIZ4</accession>
<feature type="compositionally biased region" description="Acidic residues" evidence="1">
    <location>
        <begin position="192"/>
        <end position="201"/>
    </location>
</feature>
<keyword evidence="3" id="KW-1185">Reference proteome</keyword>
<proteinExistence type="predicted"/>
<protein>
    <submittedName>
        <fullName evidence="2">Uncharacterized protein</fullName>
    </submittedName>
</protein>